<evidence type="ECO:0000256" key="1">
    <source>
        <dbReference type="SAM" id="MobiDB-lite"/>
    </source>
</evidence>
<dbReference type="Pfam" id="PF19564">
    <property type="entry name" value="DUF6086"/>
    <property type="match status" value="1"/>
</dbReference>
<sequence length="153" mass="16420">MTKVGAAMSQYFGMGEETLWNPSNGAARLFLRQIAVFEAELGLPSGVGPMENDECQVDPVALGAFANALLAQHQRTRHAIVLALSEGFLATLLVLAERAGAEVGWTPADNAQDDGLRDLQVSPHPRTPAPSAKKAHGGQLRTKMQELARFMAR</sequence>
<accession>A0A640SMA2</accession>
<protein>
    <submittedName>
        <fullName evidence="2">Uncharacterized protein</fullName>
    </submittedName>
</protein>
<keyword evidence="3" id="KW-1185">Reference proteome</keyword>
<dbReference type="RefSeq" id="WP_229894043.1">
    <property type="nucleotide sequence ID" value="NZ_BLIO01000001.1"/>
</dbReference>
<dbReference type="AlphaFoldDB" id="A0A640SMA2"/>
<dbReference type="InterPro" id="IPR045732">
    <property type="entry name" value="DUF6086"/>
</dbReference>
<dbReference type="Proteomes" id="UP000430079">
    <property type="component" value="Unassembled WGS sequence"/>
</dbReference>
<evidence type="ECO:0000313" key="3">
    <source>
        <dbReference type="Proteomes" id="UP000430079"/>
    </source>
</evidence>
<reference evidence="2 3" key="1">
    <citation type="submission" date="2019-12" db="EMBL/GenBank/DDBJ databases">
        <title>Whole genome shotgun sequence of Streptomyces hygroscopicus subsp. glebosus NBRC 13786.</title>
        <authorList>
            <person name="Ichikawa N."/>
            <person name="Kimura A."/>
            <person name="Kitahashi Y."/>
            <person name="Komaki H."/>
            <person name="Tamura T."/>
        </authorList>
    </citation>
    <scope>NUCLEOTIDE SEQUENCE [LARGE SCALE GENOMIC DNA]</scope>
    <source>
        <strain evidence="2 3">NBRC 13786</strain>
    </source>
</reference>
<evidence type="ECO:0000313" key="2">
    <source>
        <dbReference type="EMBL" id="GFE12633.1"/>
    </source>
</evidence>
<name>A0A640SMA2_9ACTN</name>
<organism evidence="2 3">
    <name type="scientific">Streptomyces glebosus</name>
    <dbReference type="NCBI Taxonomy" id="249580"/>
    <lineage>
        <taxon>Bacteria</taxon>
        <taxon>Bacillati</taxon>
        <taxon>Actinomycetota</taxon>
        <taxon>Actinomycetes</taxon>
        <taxon>Kitasatosporales</taxon>
        <taxon>Streptomycetaceae</taxon>
        <taxon>Streptomyces</taxon>
    </lineage>
</organism>
<dbReference type="EMBL" id="BLIO01000001">
    <property type="protein sequence ID" value="GFE12633.1"/>
    <property type="molecule type" value="Genomic_DNA"/>
</dbReference>
<gene>
    <name evidence="2" type="ORF">Sgleb_06800</name>
</gene>
<proteinExistence type="predicted"/>
<comment type="caution">
    <text evidence="2">The sequence shown here is derived from an EMBL/GenBank/DDBJ whole genome shotgun (WGS) entry which is preliminary data.</text>
</comment>
<feature type="region of interest" description="Disordered" evidence="1">
    <location>
        <begin position="105"/>
        <end position="140"/>
    </location>
</feature>